<evidence type="ECO:0000313" key="3">
    <source>
        <dbReference type="Proteomes" id="UP000076722"/>
    </source>
</evidence>
<feature type="compositionally biased region" description="Basic and acidic residues" evidence="1">
    <location>
        <begin position="775"/>
        <end position="790"/>
    </location>
</feature>
<dbReference type="EMBL" id="KV419396">
    <property type="protein sequence ID" value="KZS98033.1"/>
    <property type="molecule type" value="Genomic_DNA"/>
</dbReference>
<keyword evidence="3" id="KW-1185">Reference proteome</keyword>
<organism evidence="2 3">
    <name type="scientific">Sistotremastrum niveocremeum HHB9708</name>
    <dbReference type="NCBI Taxonomy" id="1314777"/>
    <lineage>
        <taxon>Eukaryota</taxon>
        <taxon>Fungi</taxon>
        <taxon>Dikarya</taxon>
        <taxon>Basidiomycota</taxon>
        <taxon>Agaricomycotina</taxon>
        <taxon>Agaricomycetes</taxon>
        <taxon>Sistotremastrales</taxon>
        <taxon>Sistotremastraceae</taxon>
        <taxon>Sertulicium</taxon>
        <taxon>Sertulicium niveocremeum</taxon>
    </lineage>
</organism>
<sequence length="790" mass="86740">MASVVVSDDVPKYSCQCLNVRIFNRTLPSGVSPPESQDEDPHFKNVYIAKDGIEISQTFATLRSRSKPLPAALSEGKVIQYTELSCLLCGSLVYRVPMEMPENAVLKEGPIITSIEDWVESEILLGKTGFVEVSLLQTLEADGFRAVASSSDYSPVFKLVIPNVDPGATSLPSYSSAAWTSSLLPHLPDLAAPPPYSPSHPTFQQFVNSASRDSARIREEATNQIRAFALERVKDIEAEENILRRQINILWTVFRDAYRAQRDKSLRIHEQRSNRGSGSSTPTSVKDFSPVHVTPRLASPATSAPRVSALSSSRTSYGSHFPAAMQAQMTAQSTAVPVGQNFRESDSLASTSTLVESQARSLPGRFIRNTNPDQDLAMSLKVASAMVDAHMARSLNTPRKPPKGKSVKSSTSMHLPEIVEARDEAQAEASGTWNEAESRENDKKRERKVKFAIRAAQEKPMWNTPPVLQDPVGDEIFLLEDPNETEPPSFPTYEAPTSTTNSVIMPKRPKPKPKSNDAIMGSFGSLRPASLPAYTNAMRERVRTISDKQAATYVAPAVVNGRGSQRNGENGKGKGKAPAQNSIEEESDEDDLWVHQSEAPARAESSTQGSMPTRIASAPLVDDDEESNKPSSMATSVPIETDLNKRFGKKTTNGSSFRQSLSIARSSGIPESFVSTLLQPSGLSMTLEEQTERAIREAEGDAFRKPTKAAARNLLYKENDKEKIASGILRETELDTAWYPYHDDEDEDESEESEEENEEVGGRRKALKILNKARQSGDHMPDATRWKSVA</sequence>
<feature type="region of interest" description="Disordered" evidence="1">
    <location>
        <begin position="556"/>
        <end position="656"/>
    </location>
</feature>
<feature type="compositionally biased region" description="Acidic residues" evidence="1">
    <location>
        <begin position="743"/>
        <end position="759"/>
    </location>
</feature>
<dbReference type="AlphaFoldDB" id="A0A164ZT09"/>
<feature type="region of interest" description="Disordered" evidence="1">
    <location>
        <begin position="266"/>
        <end position="290"/>
    </location>
</feature>
<reference evidence="2 3" key="1">
    <citation type="journal article" date="2016" name="Mol. Biol. Evol.">
        <title>Comparative Genomics of Early-Diverging Mushroom-Forming Fungi Provides Insights into the Origins of Lignocellulose Decay Capabilities.</title>
        <authorList>
            <person name="Nagy L.G."/>
            <person name="Riley R."/>
            <person name="Tritt A."/>
            <person name="Adam C."/>
            <person name="Daum C."/>
            <person name="Floudas D."/>
            <person name="Sun H."/>
            <person name="Yadav J.S."/>
            <person name="Pangilinan J."/>
            <person name="Larsson K.H."/>
            <person name="Matsuura K."/>
            <person name="Barry K."/>
            <person name="Labutti K."/>
            <person name="Kuo R."/>
            <person name="Ohm R.A."/>
            <person name="Bhattacharya S.S."/>
            <person name="Shirouzu T."/>
            <person name="Yoshinaga Y."/>
            <person name="Martin F.M."/>
            <person name="Grigoriev I.V."/>
            <person name="Hibbett D.S."/>
        </authorList>
    </citation>
    <scope>NUCLEOTIDE SEQUENCE [LARGE SCALE GENOMIC DNA]</scope>
    <source>
        <strain evidence="2 3">HHB9708</strain>
    </source>
</reference>
<proteinExistence type="predicted"/>
<feature type="compositionally biased region" description="Polar residues" evidence="1">
    <location>
        <begin position="274"/>
        <end position="286"/>
    </location>
</feature>
<feature type="region of interest" description="Disordered" evidence="1">
    <location>
        <begin position="735"/>
        <end position="790"/>
    </location>
</feature>
<dbReference type="OrthoDB" id="2563191at2759"/>
<dbReference type="STRING" id="1314777.A0A164ZT09"/>
<evidence type="ECO:0000313" key="2">
    <source>
        <dbReference type="EMBL" id="KZS98033.1"/>
    </source>
</evidence>
<feature type="region of interest" description="Disordered" evidence="1">
    <location>
        <begin position="392"/>
        <end position="445"/>
    </location>
</feature>
<feature type="region of interest" description="Disordered" evidence="1">
    <location>
        <begin position="484"/>
        <end position="514"/>
    </location>
</feature>
<dbReference type="Proteomes" id="UP000076722">
    <property type="component" value="Unassembled WGS sequence"/>
</dbReference>
<gene>
    <name evidence="2" type="ORF">SISNIDRAFT_449661</name>
</gene>
<name>A0A164ZT09_9AGAM</name>
<evidence type="ECO:0000256" key="1">
    <source>
        <dbReference type="SAM" id="MobiDB-lite"/>
    </source>
</evidence>
<protein>
    <submittedName>
        <fullName evidence="2">Uncharacterized protein</fullName>
    </submittedName>
</protein>
<accession>A0A164ZT09</accession>